<dbReference type="HOGENOM" id="CLU_705714_0_0_10"/>
<dbReference type="AlphaFoldDB" id="K4IS47"/>
<dbReference type="Proteomes" id="UP000008514">
    <property type="component" value="Chromosome"/>
</dbReference>
<protein>
    <submittedName>
        <fullName evidence="1">Uncharacterized protein</fullName>
    </submittedName>
</protein>
<dbReference type="EMBL" id="CP003879">
    <property type="protein sequence ID" value="AFU68300.1"/>
    <property type="molecule type" value="Genomic_DNA"/>
</dbReference>
<keyword evidence="2" id="KW-1185">Reference proteome</keyword>
<gene>
    <name evidence="1" type="ordered locus">P700755_001369</name>
</gene>
<dbReference type="RefSeq" id="WP_015023906.1">
    <property type="nucleotide sequence ID" value="NC_018721.1"/>
</dbReference>
<proteinExistence type="predicted"/>
<evidence type="ECO:0000313" key="1">
    <source>
        <dbReference type="EMBL" id="AFU68300.1"/>
    </source>
</evidence>
<dbReference type="KEGG" id="ptq:P700755_001369"/>
<accession>K4IS47</accession>
<reference evidence="1" key="2">
    <citation type="submission" date="2012-09" db="EMBL/GenBank/DDBJ databases">
        <title>The complete sequence of Psychroflexus torquis an extreme psychrophile from sea-ice that is stimulated by light.</title>
        <authorList>
            <person name="Feng S."/>
            <person name="Powell S.M."/>
            <person name="Bowman J.P."/>
        </authorList>
    </citation>
    <scope>NUCLEOTIDE SEQUENCE [LARGE SCALE GENOMIC DNA]</scope>
    <source>
        <strain evidence="1">ATCC 700755</strain>
    </source>
</reference>
<name>K4IS47_PSYTT</name>
<organism evidence="1 2">
    <name type="scientific">Psychroflexus torquis (strain ATCC 700755 / CIP 106069 / ACAM 623)</name>
    <dbReference type="NCBI Taxonomy" id="313595"/>
    <lineage>
        <taxon>Bacteria</taxon>
        <taxon>Pseudomonadati</taxon>
        <taxon>Bacteroidota</taxon>
        <taxon>Flavobacteriia</taxon>
        <taxon>Flavobacteriales</taxon>
        <taxon>Flavobacteriaceae</taxon>
        <taxon>Psychroflexus</taxon>
    </lineage>
</organism>
<evidence type="ECO:0000313" key="2">
    <source>
        <dbReference type="Proteomes" id="UP000008514"/>
    </source>
</evidence>
<sequence length="391" mass="45035">MEDSKQEKSNSDQVEQINLLQKQIDQIQLKVFSEQKSKWYKSPSLILSIIALSSSLYFTTKSIIENKDTKQQQTESAIIQSIKQSITNLLIEEEKLIAAQSNQYTELNAKNSAYMIFQAKSGPLIDKISISLNDKRIDKIEPSLLINYGRFLTGQGDFSKAHWAFENSLKATTNTMTMLLCYRYLANIIANPSYENFDSLKSRDYRWKTVQLAKRFSGELKNDYLSRSYELWAIDEYYFFKNKQEGNRLIDSSKLYVQKFQDLNTSKVVIMNRLIETYNYYNEILVTNNLAGVYSFYSSDKKNGKAYISTNNMGGYITLDLIKDRKLNGRISGSGNLISIKDLKFEVSIVSQSSDANGGTLILSTSENRKLIGYLYEFGKEPVKYYLTKRR</sequence>
<reference evidence="1" key="1">
    <citation type="submission" date="2006-03" db="EMBL/GenBank/DDBJ databases">
        <authorList>
            <person name="Bowman J."/>
            <person name="Ferriera S."/>
            <person name="Johnson J."/>
            <person name="Kravitz S."/>
            <person name="Halpern A."/>
            <person name="Remington K."/>
            <person name="Beeson K."/>
            <person name="Tran B."/>
            <person name="Rogers Y.-H."/>
            <person name="Friedman R."/>
            <person name="Venter J.C."/>
        </authorList>
    </citation>
    <scope>NUCLEOTIDE SEQUENCE [LARGE SCALE GENOMIC DNA]</scope>
    <source>
        <strain evidence="1">ATCC 700755</strain>
    </source>
</reference>